<dbReference type="AlphaFoldDB" id="A0A9Q0ANE6"/>
<keyword evidence="3" id="KW-1185">Reference proteome</keyword>
<evidence type="ECO:0000313" key="2">
    <source>
        <dbReference type="EMBL" id="KAI1874627.1"/>
    </source>
</evidence>
<evidence type="ECO:0000256" key="1">
    <source>
        <dbReference type="SAM" id="SignalP"/>
    </source>
</evidence>
<reference evidence="2" key="1">
    <citation type="submission" date="2021-03" db="EMBL/GenBank/DDBJ databases">
        <title>Revisited historic fungal species revealed as producer of novel bioactive compounds through whole genome sequencing and comparative genomics.</title>
        <authorList>
            <person name="Vignolle G.A."/>
            <person name="Hochenegger N."/>
            <person name="Mach R.L."/>
            <person name="Mach-Aigner A.R."/>
            <person name="Javad Rahimi M."/>
            <person name="Salim K.A."/>
            <person name="Chan C.M."/>
            <person name="Lim L.B.L."/>
            <person name="Cai F."/>
            <person name="Druzhinina I.S."/>
            <person name="U'Ren J.M."/>
            <person name="Derntl C."/>
        </authorList>
    </citation>
    <scope>NUCLEOTIDE SEQUENCE</scope>
    <source>
        <strain evidence="2">TUCIM 5799</strain>
    </source>
</reference>
<feature type="signal peptide" evidence="1">
    <location>
        <begin position="1"/>
        <end position="18"/>
    </location>
</feature>
<accession>A0A9Q0ANE6</accession>
<name>A0A9Q0ANE6_9PEZI</name>
<sequence>MKYSVPAIISILAPAAVADFMVFCGEDTNGVDGAGVGRFCVLFNNPPDCDDGGPKFSVLEDVSQNTCGGVRCEGCEEAQNIRDWIITELEINDSQKCTPSTLSIGNGGTDPHFTIYSDVTSAVIRDIDGNQIAECDVITENNQILECSGGLNTSSYKHHFTC</sequence>
<organism evidence="2 3">
    <name type="scientific">Neoarthrinium moseri</name>
    <dbReference type="NCBI Taxonomy" id="1658444"/>
    <lineage>
        <taxon>Eukaryota</taxon>
        <taxon>Fungi</taxon>
        <taxon>Dikarya</taxon>
        <taxon>Ascomycota</taxon>
        <taxon>Pezizomycotina</taxon>
        <taxon>Sordariomycetes</taxon>
        <taxon>Xylariomycetidae</taxon>
        <taxon>Amphisphaeriales</taxon>
        <taxon>Apiosporaceae</taxon>
        <taxon>Neoarthrinium</taxon>
    </lineage>
</organism>
<feature type="chain" id="PRO_5040237417" evidence="1">
    <location>
        <begin position="19"/>
        <end position="162"/>
    </location>
</feature>
<comment type="caution">
    <text evidence="2">The sequence shown here is derived from an EMBL/GenBank/DDBJ whole genome shotgun (WGS) entry which is preliminary data.</text>
</comment>
<dbReference type="Proteomes" id="UP000829685">
    <property type="component" value="Unassembled WGS sequence"/>
</dbReference>
<evidence type="ECO:0000313" key="3">
    <source>
        <dbReference type="Proteomes" id="UP000829685"/>
    </source>
</evidence>
<proteinExistence type="predicted"/>
<keyword evidence="1" id="KW-0732">Signal</keyword>
<gene>
    <name evidence="2" type="ORF">JX265_004835</name>
</gene>
<protein>
    <submittedName>
        <fullName evidence="2">Uncharacterized protein</fullName>
    </submittedName>
</protein>
<dbReference type="EMBL" id="JAFIMR010000009">
    <property type="protein sequence ID" value="KAI1874627.1"/>
    <property type="molecule type" value="Genomic_DNA"/>
</dbReference>